<dbReference type="AlphaFoldDB" id="A0A9D1CJ65"/>
<dbReference type="GO" id="GO:0051536">
    <property type="term" value="F:iron-sulfur cluster binding"/>
    <property type="evidence" value="ECO:0007669"/>
    <property type="project" value="UniProtKB-KW"/>
</dbReference>
<accession>A0A9D1CJ65</accession>
<dbReference type="GO" id="GO:0046872">
    <property type="term" value="F:metal ion binding"/>
    <property type="evidence" value="ECO:0007669"/>
    <property type="project" value="UniProtKB-KW"/>
</dbReference>
<name>A0A9D1CJ65_9FIRM</name>
<evidence type="ECO:0000256" key="2">
    <source>
        <dbReference type="ARBA" id="ARBA00023004"/>
    </source>
</evidence>
<reference evidence="5" key="2">
    <citation type="journal article" date="2021" name="PeerJ">
        <title>Extensive microbial diversity within the chicken gut microbiome revealed by metagenomics and culture.</title>
        <authorList>
            <person name="Gilroy R."/>
            <person name="Ravi A."/>
            <person name="Getino M."/>
            <person name="Pursley I."/>
            <person name="Horton D.L."/>
            <person name="Alikhan N.F."/>
            <person name="Baker D."/>
            <person name="Gharbi K."/>
            <person name="Hall N."/>
            <person name="Watson M."/>
            <person name="Adriaenssens E.M."/>
            <person name="Foster-Nyarko E."/>
            <person name="Jarju S."/>
            <person name="Secka A."/>
            <person name="Antonio M."/>
            <person name="Oren A."/>
            <person name="Chaudhuri R.R."/>
            <person name="La Ragione R."/>
            <person name="Hildebrand F."/>
            <person name="Pallen M.J."/>
        </authorList>
    </citation>
    <scope>NUCLEOTIDE SEQUENCE</scope>
    <source>
        <strain evidence="5">ChiHile30-977</strain>
    </source>
</reference>
<sequence length="314" mass="34398">MQRVRLGARGPVVPRLLFGTLTMGPLQRNLPVEQGAALICHAAAHGVDFVDTAEYYHTYPYIRAAMRTYPKLMVCTKSYAYDVDGARRSVELAQEGIGRAYIDVFLLHEQESGHTLRGHRQAFEYYLRLREEGVIGAVGISTHHVAAVRAATRWPGMDVVFPIVNRRGLGIVDGTREEMERAVLSAHEAGLGVMAMKVLGGGHLIGAREEALDYALRLPGVDALALGMQSQAEIDYNIACVEGRQPDADCVRITAGAPRRLLVEDWCEGCGRCVQRCGQKALSLRDGRAVVEDARCVRCGYCAAVCPQFCLKVV</sequence>
<dbReference type="InterPro" id="IPR020471">
    <property type="entry name" value="AKR"/>
</dbReference>
<evidence type="ECO:0000256" key="3">
    <source>
        <dbReference type="ARBA" id="ARBA00023014"/>
    </source>
</evidence>
<dbReference type="Pfam" id="PF13237">
    <property type="entry name" value="Fer4_10"/>
    <property type="match status" value="1"/>
</dbReference>
<dbReference type="Gene3D" id="3.30.70.20">
    <property type="match status" value="1"/>
</dbReference>
<comment type="caution">
    <text evidence="5">The sequence shown here is derived from an EMBL/GenBank/DDBJ whole genome shotgun (WGS) entry which is preliminary data.</text>
</comment>
<evidence type="ECO:0000313" key="6">
    <source>
        <dbReference type="Proteomes" id="UP000886819"/>
    </source>
</evidence>
<dbReference type="InterPro" id="IPR017900">
    <property type="entry name" value="4Fe4S_Fe_S_CS"/>
</dbReference>
<evidence type="ECO:0000259" key="4">
    <source>
        <dbReference type="PROSITE" id="PS51379"/>
    </source>
</evidence>
<reference evidence="5" key="1">
    <citation type="submission" date="2020-10" db="EMBL/GenBank/DDBJ databases">
        <authorList>
            <person name="Gilroy R."/>
        </authorList>
    </citation>
    <scope>NUCLEOTIDE SEQUENCE</scope>
    <source>
        <strain evidence="5">ChiHile30-977</strain>
    </source>
</reference>
<feature type="domain" description="4Fe-4S ferredoxin-type" evidence="4">
    <location>
        <begin position="287"/>
        <end position="314"/>
    </location>
</feature>
<dbReference type="SUPFAM" id="SSF51430">
    <property type="entry name" value="NAD(P)-linked oxidoreductase"/>
    <property type="match status" value="1"/>
</dbReference>
<keyword evidence="1" id="KW-0479">Metal-binding</keyword>
<dbReference type="EMBL" id="DVFI01000103">
    <property type="protein sequence ID" value="HIQ63427.1"/>
    <property type="molecule type" value="Genomic_DNA"/>
</dbReference>
<dbReference type="PROSITE" id="PS00198">
    <property type="entry name" value="4FE4S_FER_1"/>
    <property type="match status" value="1"/>
</dbReference>
<dbReference type="SUPFAM" id="SSF54862">
    <property type="entry name" value="4Fe-4S ferredoxins"/>
    <property type="match status" value="1"/>
</dbReference>
<dbReference type="Pfam" id="PF00248">
    <property type="entry name" value="Aldo_ket_red"/>
    <property type="match status" value="1"/>
</dbReference>
<keyword evidence="3" id="KW-0411">Iron-sulfur</keyword>
<evidence type="ECO:0000256" key="1">
    <source>
        <dbReference type="ARBA" id="ARBA00022723"/>
    </source>
</evidence>
<evidence type="ECO:0000313" key="5">
    <source>
        <dbReference type="EMBL" id="HIQ63427.1"/>
    </source>
</evidence>
<dbReference type="GO" id="GO:0005829">
    <property type="term" value="C:cytosol"/>
    <property type="evidence" value="ECO:0007669"/>
    <property type="project" value="TreeGrafter"/>
</dbReference>
<dbReference type="Proteomes" id="UP000886819">
    <property type="component" value="Unassembled WGS sequence"/>
</dbReference>
<keyword evidence="2" id="KW-0408">Iron</keyword>
<feature type="domain" description="4Fe-4S ferredoxin-type" evidence="4">
    <location>
        <begin position="258"/>
        <end position="286"/>
    </location>
</feature>
<protein>
    <submittedName>
        <fullName evidence="5">Aldo/keto reductase</fullName>
    </submittedName>
</protein>
<dbReference type="InterPro" id="IPR036812">
    <property type="entry name" value="NAD(P)_OxRdtase_dom_sf"/>
</dbReference>
<dbReference type="PROSITE" id="PS51379">
    <property type="entry name" value="4FE4S_FER_2"/>
    <property type="match status" value="2"/>
</dbReference>
<dbReference type="InterPro" id="IPR023210">
    <property type="entry name" value="NADP_OxRdtase_dom"/>
</dbReference>
<dbReference type="PANTHER" id="PTHR42686:SF1">
    <property type="entry name" value="GH17980P-RELATED"/>
    <property type="match status" value="1"/>
</dbReference>
<gene>
    <name evidence="5" type="ORF">IAA66_07555</name>
</gene>
<dbReference type="InterPro" id="IPR017896">
    <property type="entry name" value="4Fe4S_Fe-S-bd"/>
</dbReference>
<proteinExistence type="predicted"/>
<dbReference type="PANTHER" id="PTHR42686">
    <property type="entry name" value="GH17980P-RELATED"/>
    <property type="match status" value="1"/>
</dbReference>
<organism evidence="5 6">
    <name type="scientific">Candidatus Avichristensenella intestinipullorum</name>
    <dbReference type="NCBI Taxonomy" id="2840693"/>
    <lineage>
        <taxon>Bacteria</taxon>
        <taxon>Bacillati</taxon>
        <taxon>Bacillota</taxon>
        <taxon>Clostridia</taxon>
        <taxon>Candidatus Avichristensenella</taxon>
    </lineage>
</organism>
<dbReference type="GO" id="GO:0016491">
    <property type="term" value="F:oxidoreductase activity"/>
    <property type="evidence" value="ECO:0007669"/>
    <property type="project" value="InterPro"/>
</dbReference>
<dbReference type="Gene3D" id="3.20.20.100">
    <property type="entry name" value="NADP-dependent oxidoreductase domain"/>
    <property type="match status" value="1"/>
</dbReference>